<keyword evidence="1" id="KW-0812">Transmembrane</keyword>
<organism evidence="2 3">
    <name type="scientific">Neorhodopirellula pilleata</name>
    <dbReference type="NCBI Taxonomy" id="2714738"/>
    <lineage>
        <taxon>Bacteria</taxon>
        <taxon>Pseudomonadati</taxon>
        <taxon>Planctomycetota</taxon>
        <taxon>Planctomycetia</taxon>
        <taxon>Pirellulales</taxon>
        <taxon>Pirellulaceae</taxon>
        <taxon>Neorhodopirellula</taxon>
    </lineage>
</organism>
<proteinExistence type="predicted"/>
<dbReference type="Proteomes" id="UP000316213">
    <property type="component" value="Unassembled WGS sequence"/>
</dbReference>
<evidence type="ECO:0000256" key="1">
    <source>
        <dbReference type="SAM" id="Phobius"/>
    </source>
</evidence>
<gene>
    <name evidence="2" type="ORF">Pla100_56440</name>
</gene>
<evidence type="ECO:0000313" key="3">
    <source>
        <dbReference type="Proteomes" id="UP000316213"/>
    </source>
</evidence>
<evidence type="ECO:0008006" key="4">
    <source>
        <dbReference type="Google" id="ProtNLM"/>
    </source>
</evidence>
<dbReference type="Gene3D" id="1.25.10.10">
    <property type="entry name" value="Leucine-rich Repeat Variant"/>
    <property type="match status" value="1"/>
</dbReference>
<dbReference type="InterPro" id="IPR016024">
    <property type="entry name" value="ARM-type_fold"/>
</dbReference>
<dbReference type="AlphaFoldDB" id="A0A5C5ZQF3"/>
<comment type="caution">
    <text evidence="2">The sequence shown here is derived from an EMBL/GenBank/DDBJ whole genome shotgun (WGS) entry which is preliminary data.</text>
</comment>
<keyword evidence="3" id="KW-1185">Reference proteome</keyword>
<dbReference type="InterPro" id="IPR011989">
    <property type="entry name" value="ARM-like"/>
</dbReference>
<dbReference type="EMBL" id="SJPM01000020">
    <property type="protein sequence ID" value="TWT89177.1"/>
    <property type="molecule type" value="Genomic_DNA"/>
</dbReference>
<protein>
    <recommendedName>
        <fullName evidence="4">HEAT repeat protein</fullName>
    </recommendedName>
</protein>
<keyword evidence="1" id="KW-0472">Membrane</keyword>
<feature type="transmembrane region" description="Helical" evidence="1">
    <location>
        <begin position="12"/>
        <end position="33"/>
    </location>
</feature>
<sequence length="423" mass="46663">MSMTSPLPMTLIGRLVTTFGSVIFAMIGVTLIFDASSRPVQAGKVELSGGGQLTGAVRRVENPDGSTAHVVVRIDPEMSVAVPGVHTRRAVGDEDLREYRDRAAAAQQNADAQFELARWCKSQTLLHQYRFHLVRTIDIDPDHQLARAALGFVRDGNGWVSYELLRRSQGLVQDNKSRWVLPEVLAEREQSDSFDEASKLWIRDFRRLHTRAARGDAEAIAEIQAIDDPIATAAIAGEFARSRSSRSDLRNLRLIYVRLLGKMRNGIAVKALVEAGVLETDALIREEALRLLTQYGASSAVASYLPLLQSNSAKQVKVAARALAFFPDPELAFEYIPALVTEEKTRTPVGSAGTNAAFGNNGVAGLSSGSQIVERTQAIRIPEVLDLIKQIAPGEDYGYDEKAWKKYFADLRNPPRRDLRRDL</sequence>
<name>A0A5C5ZQF3_9BACT</name>
<reference evidence="2 3" key="1">
    <citation type="submission" date="2019-02" db="EMBL/GenBank/DDBJ databases">
        <title>Deep-cultivation of Planctomycetes and their phenomic and genomic characterization uncovers novel biology.</title>
        <authorList>
            <person name="Wiegand S."/>
            <person name="Jogler M."/>
            <person name="Boedeker C."/>
            <person name="Pinto D."/>
            <person name="Vollmers J."/>
            <person name="Rivas-Marin E."/>
            <person name="Kohn T."/>
            <person name="Peeters S.H."/>
            <person name="Heuer A."/>
            <person name="Rast P."/>
            <person name="Oberbeckmann S."/>
            <person name="Bunk B."/>
            <person name="Jeske O."/>
            <person name="Meyerdierks A."/>
            <person name="Storesund J.E."/>
            <person name="Kallscheuer N."/>
            <person name="Luecker S."/>
            <person name="Lage O.M."/>
            <person name="Pohl T."/>
            <person name="Merkel B.J."/>
            <person name="Hornburger P."/>
            <person name="Mueller R.-W."/>
            <person name="Bruemmer F."/>
            <person name="Labrenz M."/>
            <person name="Spormann A.M."/>
            <person name="Op Den Camp H."/>
            <person name="Overmann J."/>
            <person name="Amann R."/>
            <person name="Jetten M.S.M."/>
            <person name="Mascher T."/>
            <person name="Medema M.H."/>
            <person name="Devos D.P."/>
            <person name="Kaster A.-K."/>
            <person name="Ovreas L."/>
            <person name="Rohde M."/>
            <person name="Galperin M.Y."/>
            <person name="Jogler C."/>
        </authorList>
    </citation>
    <scope>NUCLEOTIDE SEQUENCE [LARGE SCALE GENOMIC DNA]</scope>
    <source>
        <strain evidence="2 3">Pla100</strain>
    </source>
</reference>
<keyword evidence="1" id="KW-1133">Transmembrane helix</keyword>
<dbReference type="SUPFAM" id="SSF48371">
    <property type="entry name" value="ARM repeat"/>
    <property type="match status" value="1"/>
</dbReference>
<accession>A0A5C5ZQF3</accession>
<evidence type="ECO:0000313" key="2">
    <source>
        <dbReference type="EMBL" id="TWT89177.1"/>
    </source>
</evidence>